<evidence type="ECO:0000256" key="4">
    <source>
        <dbReference type="ARBA" id="ARBA00023136"/>
    </source>
</evidence>
<feature type="transmembrane region" description="Helical" evidence="5">
    <location>
        <begin position="332"/>
        <end position="350"/>
    </location>
</feature>
<keyword evidence="3 5" id="KW-1133">Transmembrane helix</keyword>
<accession>A0AAD4LWZ5</accession>
<feature type="transmembrane region" description="Helical" evidence="5">
    <location>
        <begin position="272"/>
        <end position="295"/>
    </location>
</feature>
<comment type="caution">
    <text evidence="6">The sequence shown here is derived from an EMBL/GenBank/DDBJ whole genome shotgun (WGS) entry which is preliminary data.</text>
</comment>
<dbReference type="InterPro" id="IPR002293">
    <property type="entry name" value="AA/rel_permease1"/>
</dbReference>
<dbReference type="Proteomes" id="UP001203297">
    <property type="component" value="Unassembled WGS sequence"/>
</dbReference>
<feature type="transmembrane region" description="Helical" evidence="5">
    <location>
        <begin position="356"/>
        <end position="377"/>
    </location>
</feature>
<keyword evidence="2 5" id="KW-0812">Transmembrane</keyword>
<dbReference type="PANTHER" id="PTHR11785">
    <property type="entry name" value="AMINO ACID TRANSPORTER"/>
    <property type="match status" value="1"/>
</dbReference>
<feature type="transmembrane region" description="Helical" evidence="5">
    <location>
        <begin position="126"/>
        <end position="144"/>
    </location>
</feature>
<evidence type="ECO:0000256" key="1">
    <source>
        <dbReference type="ARBA" id="ARBA00004141"/>
    </source>
</evidence>
<dbReference type="EMBL" id="WTXG01000095">
    <property type="protein sequence ID" value="KAI0293482.1"/>
    <property type="molecule type" value="Genomic_DNA"/>
</dbReference>
<dbReference type="PANTHER" id="PTHR11785:SF512">
    <property type="entry name" value="SOBREMESA, ISOFORM B"/>
    <property type="match status" value="1"/>
</dbReference>
<dbReference type="GO" id="GO:0015179">
    <property type="term" value="F:L-amino acid transmembrane transporter activity"/>
    <property type="evidence" value="ECO:0007669"/>
    <property type="project" value="TreeGrafter"/>
</dbReference>
<feature type="transmembrane region" description="Helical" evidence="5">
    <location>
        <begin position="83"/>
        <end position="106"/>
    </location>
</feature>
<keyword evidence="7" id="KW-1185">Reference proteome</keyword>
<evidence type="ECO:0000256" key="3">
    <source>
        <dbReference type="ARBA" id="ARBA00022989"/>
    </source>
</evidence>
<organism evidence="6 7">
    <name type="scientific">Multifurca ochricompacta</name>
    <dbReference type="NCBI Taxonomy" id="376703"/>
    <lineage>
        <taxon>Eukaryota</taxon>
        <taxon>Fungi</taxon>
        <taxon>Dikarya</taxon>
        <taxon>Basidiomycota</taxon>
        <taxon>Agaricomycotina</taxon>
        <taxon>Agaricomycetes</taxon>
        <taxon>Russulales</taxon>
        <taxon>Russulaceae</taxon>
        <taxon>Multifurca</taxon>
    </lineage>
</organism>
<name>A0AAD4LWZ5_9AGAM</name>
<feature type="transmembrane region" description="Helical" evidence="5">
    <location>
        <begin position="233"/>
        <end position="252"/>
    </location>
</feature>
<dbReference type="GO" id="GO:0016020">
    <property type="term" value="C:membrane"/>
    <property type="evidence" value="ECO:0007669"/>
    <property type="project" value="UniProtKB-SubCell"/>
</dbReference>
<feature type="transmembrane region" description="Helical" evidence="5">
    <location>
        <begin position="49"/>
        <end position="71"/>
    </location>
</feature>
<dbReference type="AlphaFoldDB" id="A0AAD4LWZ5"/>
<gene>
    <name evidence="6" type="ORF">B0F90DRAFT_1762653</name>
</gene>
<comment type="subcellular location">
    <subcellularLocation>
        <location evidence="1">Membrane</location>
        <topology evidence="1">Multi-pass membrane protein</topology>
    </subcellularLocation>
</comment>
<evidence type="ECO:0000256" key="2">
    <source>
        <dbReference type="ARBA" id="ARBA00022692"/>
    </source>
</evidence>
<dbReference type="Gene3D" id="1.20.1740.10">
    <property type="entry name" value="Amino acid/polyamine transporter I"/>
    <property type="match status" value="1"/>
</dbReference>
<dbReference type="Pfam" id="PF13520">
    <property type="entry name" value="AA_permease_2"/>
    <property type="match status" value="1"/>
</dbReference>
<proteinExistence type="predicted"/>
<feature type="transmembrane region" description="Helical" evidence="5">
    <location>
        <begin position="389"/>
        <end position="409"/>
    </location>
</feature>
<keyword evidence="4 5" id="KW-0472">Membrane</keyword>
<reference evidence="6" key="1">
    <citation type="journal article" date="2022" name="New Phytol.">
        <title>Evolutionary transition to the ectomycorrhizal habit in the genomes of a hyperdiverse lineage of mushroom-forming fungi.</title>
        <authorList>
            <person name="Looney B."/>
            <person name="Miyauchi S."/>
            <person name="Morin E."/>
            <person name="Drula E."/>
            <person name="Courty P.E."/>
            <person name="Kohler A."/>
            <person name="Kuo A."/>
            <person name="LaButti K."/>
            <person name="Pangilinan J."/>
            <person name="Lipzen A."/>
            <person name="Riley R."/>
            <person name="Andreopoulos W."/>
            <person name="He G."/>
            <person name="Johnson J."/>
            <person name="Nolan M."/>
            <person name="Tritt A."/>
            <person name="Barry K.W."/>
            <person name="Grigoriev I.V."/>
            <person name="Nagy L.G."/>
            <person name="Hibbett D."/>
            <person name="Henrissat B."/>
            <person name="Matheny P.B."/>
            <person name="Labbe J."/>
            <person name="Martin F.M."/>
        </authorList>
    </citation>
    <scope>NUCLEOTIDE SEQUENCE</scope>
    <source>
        <strain evidence="6">BPL690</strain>
    </source>
</reference>
<dbReference type="InterPro" id="IPR050598">
    <property type="entry name" value="AminoAcid_Transporter"/>
</dbReference>
<evidence type="ECO:0000256" key="5">
    <source>
        <dbReference type="SAM" id="Phobius"/>
    </source>
</evidence>
<sequence length="455" mass="48951">MSNTMDMPVIGVLSTAAGERRLSLIDGMTTASPGVVAASTRSVPGSISAWFFAALLAWTSASSFAELGAALPHNGGPQAFLGYTYGPLMSFLYSWTSISLLSQYMIRVLWNTTRSDDLPSLLVPEWVIQATAIAAIGFTTFLAVNTPGLGPRATVIFMNMKVSTLLAIIIFGLFHAILRPSLSNPTPNVDPKPSPTAYVRAIMACLFAYQSFHKISYVGGEMRNPARDIPRTLHISMTLATILLVLTNWAYFEVLDLETIASHNAVALDFGWALFGAVGGTCFALVVALSCLGTLTSSLFTSARLIYSAARLGQLPAYFGVLDSKRETPVRAVLLEATLITAFILLGGGFRSIVNFSVVGGSIFSALNASAVLVLRFREPELTRPYKAWVIMPVTFLLLSVAIIVIPTIDSPRGTLIIIAFITLGIPVYYATRPQLSIANGEQEQEEHRSTQGVV</sequence>
<protein>
    <submittedName>
        <fullName evidence="6">Amino acid/polyamine transporter I</fullName>
    </submittedName>
</protein>
<dbReference type="PIRSF" id="PIRSF006060">
    <property type="entry name" value="AA_transporter"/>
    <property type="match status" value="1"/>
</dbReference>
<feature type="transmembrane region" description="Helical" evidence="5">
    <location>
        <begin position="156"/>
        <end position="177"/>
    </location>
</feature>
<feature type="transmembrane region" description="Helical" evidence="5">
    <location>
        <begin position="415"/>
        <end position="432"/>
    </location>
</feature>
<evidence type="ECO:0000313" key="7">
    <source>
        <dbReference type="Proteomes" id="UP001203297"/>
    </source>
</evidence>
<evidence type="ECO:0000313" key="6">
    <source>
        <dbReference type="EMBL" id="KAI0293482.1"/>
    </source>
</evidence>